<keyword evidence="2" id="KW-0255">Endonuclease</keyword>
<protein>
    <submittedName>
        <fullName evidence="2">Endonuclease/exonuclease/phosphatase</fullName>
    </submittedName>
</protein>
<feature type="domain" description="Endonuclease/exonuclease/phosphatase" evidence="1">
    <location>
        <begin position="4"/>
        <end position="237"/>
    </location>
</feature>
<dbReference type="InterPro" id="IPR051916">
    <property type="entry name" value="GPI-anchor_lipid_remodeler"/>
</dbReference>
<reference evidence="2 3" key="1">
    <citation type="submission" date="2020-08" db="EMBL/GenBank/DDBJ databases">
        <title>Whole genome shotgun sequence of Actinoplanes ianthinogenes NBRC 13996.</title>
        <authorList>
            <person name="Komaki H."/>
            <person name="Tamura T."/>
        </authorList>
    </citation>
    <scope>NUCLEOTIDE SEQUENCE [LARGE SCALE GENOMIC DNA]</scope>
    <source>
        <strain evidence="2 3">NBRC 13996</strain>
    </source>
</reference>
<evidence type="ECO:0000313" key="2">
    <source>
        <dbReference type="EMBL" id="BCJ48139.1"/>
    </source>
</evidence>
<organism evidence="2 3">
    <name type="scientific">Actinoplanes ianthinogenes</name>
    <dbReference type="NCBI Taxonomy" id="122358"/>
    <lineage>
        <taxon>Bacteria</taxon>
        <taxon>Bacillati</taxon>
        <taxon>Actinomycetota</taxon>
        <taxon>Actinomycetes</taxon>
        <taxon>Micromonosporales</taxon>
        <taxon>Micromonosporaceae</taxon>
        <taxon>Actinoplanes</taxon>
    </lineage>
</organism>
<dbReference type="Proteomes" id="UP000676967">
    <property type="component" value="Chromosome"/>
</dbReference>
<dbReference type="PANTHER" id="PTHR14859:SF1">
    <property type="entry name" value="PGAP2-INTERACTING PROTEIN"/>
    <property type="match status" value="1"/>
</dbReference>
<dbReference type="InterPro" id="IPR036691">
    <property type="entry name" value="Endo/exonu/phosph_ase_sf"/>
</dbReference>
<evidence type="ECO:0000313" key="3">
    <source>
        <dbReference type="Proteomes" id="UP000676967"/>
    </source>
</evidence>
<dbReference type="PANTHER" id="PTHR14859">
    <property type="entry name" value="CALCOFLUOR WHITE HYPERSENSITIVE PROTEIN PRECURSOR"/>
    <property type="match status" value="1"/>
</dbReference>
<sequence length="296" mass="32076">MRLATFNLLHGRSLSDGTVHADRVRAAVADLDADVLGLQEVDRAQPRSGHLDLTALAADALGAPAHRFAAAVVGTPGQTWQPWHAEADAAHPQYGIALVSRFPVQRWQITELPGAPIRSPVLTPDEGLLLLKDEPRVLLAAVLETPHGLLSVGTTHLSFVPGWNVRQLRHAVRAMRALPAPRVLLGDLNMPAGPVRAFTGWRPLARAATFPSTWPRTQLDHVLADPRGRRRWAGWSRSAPRIRRSPTTARWWSGSTADPGPRDIATRTGGGMTATGASVTNRVPWAACRIVFPAKH</sequence>
<keyword evidence="3" id="KW-1185">Reference proteome</keyword>
<keyword evidence="2" id="KW-0540">Nuclease</keyword>
<keyword evidence="2" id="KW-0378">Hydrolase</keyword>
<dbReference type="Gene3D" id="3.60.10.10">
    <property type="entry name" value="Endonuclease/exonuclease/phosphatase"/>
    <property type="match status" value="1"/>
</dbReference>
<dbReference type="InterPro" id="IPR005135">
    <property type="entry name" value="Endo/exonuclease/phosphatase"/>
</dbReference>
<evidence type="ECO:0000259" key="1">
    <source>
        <dbReference type="Pfam" id="PF03372"/>
    </source>
</evidence>
<dbReference type="Pfam" id="PF03372">
    <property type="entry name" value="Exo_endo_phos"/>
    <property type="match status" value="1"/>
</dbReference>
<dbReference type="EMBL" id="AP023356">
    <property type="protein sequence ID" value="BCJ48139.1"/>
    <property type="molecule type" value="Genomic_DNA"/>
</dbReference>
<gene>
    <name evidence="2" type="ORF">Aiant_87960</name>
</gene>
<accession>A0ABN6CTT5</accession>
<dbReference type="SUPFAM" id="SSF56219">
    <property type="entry name" value="DNase I-like"/>
    <property type="match status" value="1"/>
</dbReference>
<proteinExistence type="predicted"/>
<dbReference type="GO" id="GO:0004519">
    <property type="term" value="F:endonuclease activity"/>
    <property type="evidence" value="ECO:0007669"/>
    <property type="project" value="UniProtKB-KW"/>
</dbReference>
<name>A0ABN6CTT5_9ACTN</name>